<evidence type="ECO:0000256" key="3">
    <source>
        <dbReference type="ARBA" id="ARBA00023163"/>
    </source>
</evidence>
<dbReference type="PRINTS" id="PR00598">
    <property type="entry name" value="HTHMARR"/>
</dbReference>
<dbReference type="PANTHER" id="PTHR42756:SF1">
    <property type="entry name" value="TRANSCRIPTIONAL REPRESSOR OF EMRAB OPERON"/>
    <property type="match status" value="1"/>
</dbReference>
<dbReference type="SMART" id="SM00347">
    <property type="entry name" value="HTH_MARR"/>
    <property type="match status" value="1"/>
</dbReference>
<dbReference type="EMBL" id="CP154792">
    <property type="protein sequence ID" value="XAN13377.1"/>
    <property type="molecule type" value="Genomic_DNA"/>
</dbReference>
<dbReference type="InterPro" id="IPR023187">
    <property type="entry name" value="Tscrpt_reg_MarR-type_CS"/>
</dbReference>
<dbReference type="InterPro" id="IPR036388">
    <property type="entry name" value="WH-like_DNA-bd_sf"/>
</dbReference>
<name>A0ABZ3FUE4_ACHDE</name>
<evidence type="ECO:0000313" key="5">
    <source>
        <dbReference type="EMBL" id="XAN13377.1"/>
    </source>
</evidence>
<reference evidence="5 6" key="1">
    <citation type="submission" date="2024-05" db="EMBL/GenBank/DDBJ databases">
        <title>Achromobacter denitrificans. BP1, complete genome.</title>
        <authorList>
            <person name="Zhang B."/>
        </authorList>
    </citation>
    <scope>NUCLEOTIDE SEQUENCE [LARGE SCALE GENOMIC DNA]</scope>
    <source>
        <strain evidence="5 6">BP1</strain>
    </source>
</reference>
<dbReference type="PROSITE" id="PS50995">
    <property type="entry name" value="HTH_MARR_2"/>
    <property type="match status" value="1"/>
</dbReference>
<evidence type="ECO:0000256" key="2">
    <source>
        <dbReference type="ARBA" id="ARBA00023125"/>
    </source>
</evidence>
<keyword evidence="6" id="KW-1185">Reference proteome</keyword>
<evidence type="ECO:0000259" key="4">
    <source>
        <dbReference type="PROSITE" id="PS50995"/>
    </source>
</evidence>
<dbReference type="PROSITE" id="PS01117">
    <property type="entry name" value="HTH_MARR_1"/>
    <property type="match status" value="1"/>
</dbReference>
<dbReference type="Pfam" id="PF01047">
    <property type="entry name" value="MarR"/>
    <property type="match status" value="1"/>
</dbReference>
<sequence length="191" mass="21455">MEGFDLPVRSADGVHALDDELESSIGFAIAEVSRVARRALYVRIAEYGVRGGSWYLLRVLWKADGLSQREIANKLGLTEPSVQEMLKAMEKDGLVSRERDLSDRRKIRVYLTDHARALQKPLLELSKELNAIILSGLTLEEQSNFTNYLLRISCRLTEHMERVSPSTISSVSLDLRAEVAGANGKKEQKQI</sequence>
<organism evidence="5 6">
    <name type="scientific">Achromobacter denitrificans</name>
    <name type="common">Alcaligenes denitrificans</name>
    <dbReference type="NCBI Taxonomy" id="32002"/>
    <lineage>
        <taxon>Bacteria</taxon>
        <taxon>Pseudomonadati</taxon>
        <taxon>Pseudomonadota</taxon>
        <taxon>Betaproteobacteria</taxon>
        <taxon>Burkholderiales</taxon>
        <taxon>Alcaligenaceae</taxon>
        <taxon>Achromobacter</taxon>
    </lineage>
</organism>
<dbReference type="PANTHER" id="PTHR42756">
    <property type="entry name" value="TRANSCRIPTIONAL REGULATOR, MARR"/>
    <property type="match status" value="1"/>
</dbReference>
<dbReference type="InterPro" id="IPR036390">
    <property type="entry name" value="WH_DNA-bd_sf"/>
</dbReference>
<dbReference type="Gene3D" id="1.10.10.10">
    <property type="entry name" value="Winged helix-like DNA-binding domain superfamily/Winged helix DNA-binding domain"/>
    <property type="match status" value="1"/>
</dbReference>
<evidence type="ECO:0000256" key="1">
    <source>
        <dbReference type="ARBA" id="ARBA00023015"/>
    </source>
</evidence>
<dbReference type="Proteomes" id="UP001446337">
    <property type="component" value="Chromosome"/>
</dbReference>
<proteinExistence type="predicted"/>
<keyword evidence="3" id="KW-0804">Transcription</keyword>
<accession>A0ABZ3FUE4</accession>
<dbReference type="InterPro" id="IPR000835">
    <property type="entry name" value="HTH_MarR-typ"/>
</dbReference>
<dbReference type="RefSeq" id="WP_123787004.1">
    <property type="nucleotide sequence ID" value="NZ_CP154792.1"/>
</dbReference>
<feature type="domain" description="HTH marR-type" evidence="4">
    <location>
        <begin position="22"/>
        <end position="154"/>
    </location>
</feature>
<dbReference type="SUPFAM" id="SSF46785">
    <property type="entry name" value="Winged helix' DNA-binding domain"/>
    <property type="match status" value="1"/>
</dbReference>
<protein>
    <submittedName>
        <fullName evidence="5">MarR family transcriptional regulator</fullName>
    </submittedName>
</protein>
<keyword evidence="2" id="KW-0238">DNA-binding</keyword>
<gene>
    <name evidence="5" type="ORF">AAIK43_18365</name>
</gene>
<evidence type="ECO:0000313" key="6">
    <source>
        <dbReference type="Proteomes" id="UP001446337"/>
    </source>
</evidence>
<keyword evidence="1" id="KW-0805">Transcription regulation</keyword>